<evidence type="ECO:0000256" key="3">
    <source>
        <dbReference type="ARBA" id="ARBA00022833"/>
    </source>
</evidence>
<dbReference type="SUPFAM" id="SSF50129">
    <property type="entry name" value="GroES-like"/>
    <property type="match status" value="1"/>
</dbReference>
<dbReference type="OrthoDB" id="3941538at2759"/>
<dbReference type="GO" id="GO:0016491">
    <property type="term" value="F:oxidoreductase activity"/>
    <property type="evidence" value="ECO:0007669"/>
    <property type="project" value="UniProtKB-KW"/>
</dbReference>
<proteinExistence type="inferred from homology"/>
<keyword evidence="3 5" id="KW-0862">Zinc</keyword>
<protein>
    <submittedName>
        <fullName evidence="8">Uncharacterized protein</fullName>
    </submittedName>
</protein>
<dbReference type="Pfam" id="PF00107">
    <property type="entry name" value="ADH_zinc_N"/>
    <property type="match status" value="1"/>
</dbReference>
<dbReference type="InterPro" id="IPR011032">
    <property type="entry name" value="GroES-like_sf"/>
</dbReference>
<comment type="cofactor">
    <cofactor evidence="1 5">
        <name>Zn(2+)</name>
        <dbReference type="ChEBI" id="CHEBI:29105"/>
    </cofactor>
</comment>
<dbReference type="AlphaFoldDB" id="A0A9P1HBN2"/>
<evidence type="ECO:0000313" key="9">
    <source>
        <dbReference type="Proteomes" id="UP000838763"/>
    </source>
</evidence>
<accession>A0A9P1HBN2</accession>
<sequence length="384" mass="41815">MAQSPIIQSAYAPHPTLTMKAAVWNGARDIAIDDVPKPIITAPRDAIVHVTHCTICGSDLHMYDGSLDSAMNKGDIMGHEAIGVIEDVGPEVRHLRRGDRVIIMPVIACGDCFYCAREEYSLCDRTNPSDAMDAMYGHRLAGVLGYTQLCGGFPGDQAEFCRVPNADLVCVKIPDDVAPKKVLGLADVTVTAWHGCELAEVGEADIVGVWGCGPVGLSIQRLAKLRGARKVYAMDRDPNRLRIAESFGMIPVDVSAAGYRSEISTKHKIMKAVGVEGDSGDTLTDIIKATRKRGNVALIGDFFFTTNNFPIGALMEKGITYIQKLLELVLTGKYDPSWMFTAEDRLENVGECYDKFFSHEIPGGLKVVLKTEYGRQLEAAGRYA</sequence>
<keyword evidence="4" id="KW-0560">Oxidoreductase</keyword>
<dbReference type="InterPro" id="IPR013154">
    <property type="entry name" value="ADH-like_N"/>
</dbReference>
<dbReference type="Pfam" id="PF08240">
    <property type="entry name" value="ADH_N"/>
    <property type="match status" value="1"/>
</dbReference>
<comment type="caution">
    <text evidence="8">The sequence shown here is derived from an EMBL/GenBank/DDBJ whole genome shotgun (WGS) entry which is preliminary data.</text>
</comment>
<feature type="domain" description="Alcohol dehydrogenase-like C-terminal" evidence="6">
    <location>
        <begin position="214"/>
        <end position="322"/>
    </location>
</feature>
<dbReference type="InterPro" id="IPR036291">
    <property type="entry name" value="NAD(P)-bd_dom_sf"/>
</dbReference>
<evidence type="ECO:0000256" key="1">
    <source>
        <dbReference type="ARBA" id="ARBA00001947"/>
    </source>
</evidence>
<dbReference type="InterPro" id="IPR002328">
    <property type="entry name" value="ADH_Zn_CS"/>
</dbReference>
<evidence type="ECO:0000256" key="2">
    <source>
        <dbReference type="ARBA" id="ARBA00022723"/>
    </source>
</evidence>
<name>A0A9P1HBN2_9PEZI</name>
<dbReference type="PROSITE" id="PS00059">
    <property type="entry name" value="ADH_ZINC"/>
    <property type="match status" value="1"/>
</dbReference>
<evidence type="ECO:0000313" key="8">
    <source>
        <dbReference type="EMBL" id="CAI4219647.1"/>
    </source>
</evidence>
<dbReference type="EMBL" id="CALLCH030000020">
    <property type="protein sequence ID" value="CAI4219647.1"/>
    <property type="molecule type" value="Genomic_DNA"/>
</dbReference>
<dbReference type="SUPFAM" id="SSF51735">
    <property type="entry name" value="NAD(P)-binding Rossmann-fold domains"/>
    <property type="match status" value="1"/>
</dbReference>
<keyword evidence="2 5" id="KW-0479">Metal-binding</keyword>
<dbReference type="GO" id="GO:0008270">
    <property type="term" value="F:zinc ion binding"/>
    <property type="evidence" value="ECO:0007669"/>
    <property type="project" value="InterPro"/>
</dbReference>
<dbReference type="Proteomes" id="UP000838763">
    <property type="component" value="Unassembled WGS sequence"/>
</dbReference>
<evidence type="ECO:0000259" key="6">
    <source>
        <dbReference type="Pfam" id="PF00107"/>
    </source>
</evidence>
<reference evidence="8" key="1">
    <citation type="submission" date="2022-11" db="EMBL/GenBank/DDBJ databases">
        <authorList>
            <person name="Scott C."/>
            <person name="Bruce N."/>
        </authorList>
    </citation>
    <scope>NUCLEOTIDE SEQUENCE</scope>
</reference>
<organism evidence="8 9">
    <name type="scientific">Parascedosporium putredinis</name>
    <dbReference type="NCBI Taxonomy" id="1442378"/>
    <lineage>
        <taxon>Eukaryota</taxon>
        <taxon>Fungi</taxon>
        <taxon>Dikarya</taxon>
        <taxon>Ascomycota</taxon>
        <taxon>Pezizomycotina</taxon>
        <taxon>Sordariomycetes</taxon>
        <taxon>Hypocreomycetidae</taxon>
        <taxon>Microascales</taxon>
        <taxon>Microascaceae</taxon>
        <taxon>Parascedosporium</taxon>
    </lineage>
</organism>
<evidence type="ECO:0000256" key="5">
    <source>
        <dbReference type="RuleBase" id="RU361277"/>
    </source>
</evidence>
<evidence type="ECO:0000259" key="7">
    <source>
        <dbReference type="Pfam" id="PF08240"/>
    </source>
</evidence>
<dbReference type="Gene3D" id="3.40.50.720">
    <property type="entry name" value="NAD(P)-binding Rossmann-like Domain"/>
    <property type="match status" value="1"/>
</dbReference>
<comment type="similarity">
    <text evidence="5">Belongs to the zinc-containing alcohol dehydrogenase family.</text>
</comment>
<feature type="domain" description="Alcohol dehydrogenase-like N-terminal" evidence="7">
    <location>
        <begin position="43"/>
        <end position="175"/>
    </location>
</feature>
<keyword evidence="9" id="KW-1185">Reference proteome</keyword>
<dbReference type="PANTHER" id="PTHR42813">
    <property type="entry name" value="ZINC-TYPE ALCOHOL DEHYDROGENASE-LIKE"/>
    <property type="match status" value="1"/>
</dbReference>
<gene>
    <name evidence="8" type="ORF">PPNO1_LOCUS9201</name>
</gene>
<dbReference type="PANTHER" id="PTHR42813:SF1">
    <property type="entry name" value="DEHYDROGENASE, PUTATIVE (AFU_ORTHOLOGUE AFUA_5G03930)-RELATED"/>
    <property type="match status" value="1"/>
</dbReference>
<dbReference type="Gene3D" id="3.90.180.10">
    <property type="entry name" value="Medium-chain alcohol dehydrogenases, catalytic domain"/>
    <property type="match status" value="1"/>
</dbReference>
<dbReference type="InterPro" id="IPR013149">
    <property type="entry name" value="ADH-like_C"/>
</dbReference>
<evidence type="ECO:0000256" key="4">
    <source>
        <dbReference type="ARBA" id="ARBA00023002"/>
    </source>
</evidence>